<evidence type="ECO:0000259" key="14">
    <source>
        <dbReference type="Pfam" id="PF02867"/>
    </source>
</evidence>
<dbReference type="SUPFAM" id="SSF51998">
    <property type="entry name" value="PFL-like glycyl radical enzymes"/>
    <property type="match status" value="1"/>
</dbReference>
<dbReference type="PRINTS" id="PR01183">
    <property type="entry name" value="RIBORDTASEM1"/>
</dbReference>
<dbReference type="Pfam" id="PF00317">
    <property type="entry name" value="Ribonuc_red_lgN"/>
    <property type="match status" value="1"/>
</dbReference>
<feature type="domain" description="Ribonucleotide reductase large subunit N-terminal" evidence="13">
    <location>
        <begin position="24"/>
        <end position="98"/>
    </location>
</feature>
<dbReference type="InterPro" id="IPR000788">
    <property type="entry name" value="RNR_lg_C"/>
</dbReference>
<accession>A0ABV5ZG42</accession>
<reference evidence="15 16" key="1">
    <citation type="submission" date="2024-09" db="EMBL/GenBank/DDBJ databases">
        <authorList>
            <person name="Sun Q."/>
            <person name="Mori K."/>
        </authorList>
    </citation>
    <scope>NUCLEOTIDE SEQUENCE [LARGE SCALE GENOMIC DNA]</scope>
    <source>
        <strain evidence="15 16">ATCC 51272</strain>
    </source>
</reference>
<evidence type="ECO:0000256" key="2">
    <source>
        <dbReference type="ARBA" id="ARBA00007405"/>
    </source>
</evidence>
<comment type="similarity">
    <text evidence="2 11">Belongs to the ribonucleoside diphosphate reductase class-2 family.</text>
</comment>
<feature type="domain" description="Ribonucleotide reductase large subunit C-terminal" evidence="14">
    <location>
        <begin position="106"/>
        <end position="638"/>
    </location>
</feature>
<dbReference type="NCBIfam" id="TIGR02504">
    <property type="entry name" value="NrdJ_Z"/>
    <property type="match status" value="1"/>
</dbReference>
<keyword evidence="9 11" id="KW-0170">Cobalt</keyword>
<protein>
    <recommendedName>
        <fullName evidence="11">Vitamin B12-dependent ribonucleotide reductase</fullName>
        <ecNumber evidence="11">1.17.4.1</ecNumber>
    </recommendedName>
</protein>
<evidence type="ECO:0000256" key="5">
    <source>
        <dbReference type="ARBA" id="ARBA00022741"/>
    </source>
</evidence>
<evidence type="ECO:0000256" key="4">
    <source>
        <dbReference type="ARBA" id="ARBA00022634"/>
    </source>
</evidence>
<dbReference type="PANTHER" id="PTHR43371:SF1">
    <property type="entry name" value="RIBONUCLEOSIDE-DIPHOSPHATE REDUCTASE"/>
    <property type="match status" value="1"/>
</dbReference>
<evidence type="ECO:0000256" key="7">
    <source>
        <dbReference type="ARBA" id="ARBA00023116"/>
    </source>
</evidence>
<evidence type="ECO:0000259" key="13">
    <source>
        <dbReference type="Pfam" id="PF00317"/>
    </source>
</evidence>
<organism evidence="15 16">
    <name type="scientific">Hallella seregens ATCC 51272</name>
    <dbReference type="NCBI Taxonomy" id="1336250"/>
    <lineage>
        <taxon>Bacteria</taxon>
        <taxon>Pseudomonadati</taxon>
        <taxon>Bacteroidota</taxon>
        <taxon>Bacteroidia</taxon>
        <taxon>Bacteroidales</taxon>
        <taxon>Prevotellaceae</taxon>
        <taxon>Hallella</taxon>
    </lineage>
</organism>
<evidence type="ECO:0000256" key="10">
    <source>
        <dbReference type="ARBA" id="ARBA00047754"/>
    </source>
</evidence>
<keyword evidence="4 11" id="KW-0237">DNA synthesis</keyword>
<evidence type="ECO:0000313" key="15">
    <source>
        <dbReference type="EMBL" id="MFB9896348.1"/>
    </source>
</evidence>
<dbReference type="PANTHER" id="PTHR43371">
    <property type="entry name" value="VITAMIN B12-DEPENDENT RIBONUCLEOTIDE REDUCTASE"/>
    <property type="match status" value="1"/>
</dbReference>
<dbReference type="Proteomes" id="UP001589688">
    <property type="component" value="Unassembled WGS sequence"/>
</dbReference>
<comment type="catalytic activity">
    <reaction evidence="10 11">
        <text>a 2'-deoxyribonucleoside 5'-diphosphate + [thioredoxin]-disulfide + H2O = a ribonucleoside 5'-diphosphate + [thioredoxin]-dithiol</text>
        <dbReference type="Rhea" id="RHEA:23252"/>
        <dbReference type="Rhea" id="RHEA-COMP:10698"/>
        <dbReference type="Rhea" id="RHEA-COMP:10700"/>
        <dbReference type="ChEBI" id="CHEBI:15377"/>
        <dbReference type="ChEBI" id="CHEBI:29950"/>
        <dbReference type="ChEBI" id="CHEBI:50058"/>
        <dbReference type="ChEBI" id="CHEBI:57930"/>
        <dbReference type="ChEBI" id="CHEBI:73316"/>
        <dbReference type="EC" id="1.17.4.1"/>
    </reaction>
</comment>
<dbReference type="InterPro" id="IPR050862">
    <property type="entry name" value="RdRp_reductase_class-2"/>
</dbReference>
<dbReference type="GO" id="GO:0004748">
    <property type="term" value="F:ribonucleoside-diphosphate reductase activity, thioredoxin disulfide as acceptor"/>
    <property type="evidence" value="ECO:0007669"/>
    <property type="project" value="UniProtKB-EC"/>
</dbReference>
<keyword evidence="6 11" id="KW-0560">Oxidoreductase</keyword>
<comment type="caution">
    <text evidence="15">The sequence shown here is derived from an EMBL/GenBank/DDBJ whole genome shotgun (WGS) entry which is preliminary data.</text>
</comment>
<proteinExistence type="inferred from homology"/>
<keyword evidence="5 11" id="KW-0547">Nucleotide-binding</keyword>
<keyword evidence="8" id="KW-1015">Disulfide bond</keyword>
<dbReference type="Pfam" id="PF02867">
    <property type="entry name" value="Ribonuc_red_lgC"/>
    <property type="match status" value="1"/>
</dbReference>
<dbReference type="InterPro" id="IPR013344">
    <property type="entry name" value="RNR_NrdJ/NrdZ"/>
</dbReference>
<dbReference type="RefSeq" id="WP_027951999.1">
    <property type="nucleotide sequence ID" value="NZ_JADU01000010.1"/>
</dbReference>
<evidence type="ECO:0000256" key="8">
    <source>
        <dbReference type="ARBA" id="ARBA00023157"/>
    </source>
</evidence>
<evidence type="ECO:0000256" key="12">
    <source>
        <dbReference type="SAM" id="MobiDB-lite"/>
    </source>
</evidence>
<gene>
    <name evidence="15" type="ORF">ACFFK8_00535</name>
</gene>
<dbReference type="CDD" id="cd02888">
    <property type="entry name" value="RNR_II_dimer"/>
    <property type="match status" value="1"/>
</dbReference>
<evidence type="ECO:0000313" key="16">
    <source>
        <dbReference type="Proteomes" id="UP001589688"/>
    </source>
</evidence>
<dbReference type="InterPro" id="IPR013509">
    <property type="entry name" value="RNR_lsu_N"/>
</dbReference>
<evidence type="ECO:0000256" key="1">
    <source>
        <dbReference type="ARBA" id="ARBA00001922"/>
    </source>
</evidence>
<evidence type="ECO:0000256" key="11">
    <source>
        <dbReference type="RuleBase" id="RU364064"/>
    </source>
</evidence>
<keyword evidence="16" id="KW-1185">Reference proteome</keyword>
<evidence type="ECO:0000256" key="6">
    <source>
        <dbReference type="ARBA" id="ARBA00023002"/>
    </source>
</evidence>
<keyword evidence="7" id="KW-0215">Deoxyribonucleotide synthesis</keyword>
<comment type="cofactor">
    <cofactor evidence="1 11">
        <name>adenosylcob(III)alamin</name>
        <dbReference type="ChEBI" id="CHEBI:18408"/>
    </cofactor>
</comment>
<sequence>MKEEPKTYSYDEAFEASLKYFGGDELAARVWVNKYAMKDSFGTIYEKSPEDMHWRIANEIARIEKNYKNPLDAQQIFDLLDHFRYVVPAGSPMTGIGNNHQVASLSNCFVIGLDGDADSYGAILKIDEEQVQLMKRRGGVGHDLSHIRPKGSPVNNSALTSTGLVPFMERYSNSTREVAQDGRRGALMLSVSIKHPDSEAFIDAKMTEGKVTGANVSVKIDDAFMQAVVEDKPYVQQFPIDAASPKVRKEIAARQLWDKIVHNAWKSAEPGVLFWDTILRESIPDCYADLGFRTVSTNPCGEIPLCPYDSCRLLCLNLYSYVDKPFTSEATFDFAKFARHVQLAQRIMDDIVDLEMEKIDLIMEKIKLDPQSDEVKRTEYHLWEKIKRKSGMGRRTGVGITAEGDMIAAMGLRYGTQEATDFSVEVHKNLAINAYRSSVTLAEERGAFEVFDAEREKNNPFINRLREADPQLYDDMLKHGRRNIACLTIAPTGTTSLMTQTTSGIEPVFMPVYKRRRKVNPGDTDVHVDFVDEVGDSFEEYIVYHQKFLTWMQVNGIDATKKYSQDEIDQLVARSPYYKATANDVDWLMKVRMQGAIQKWVDHSISVTVNLPNHVDEALVNKLYVEAWRSGCKGCTIYRDGSRSGVMIAVSKKDKKKEKEHQETPEPITAASFTRPLVQETRPKELDCDVVRFQNNKEKWVAFVGLLDGYPYEIFTGLQDDDEGIVLPKTVVKGKVIKQTNEDGSHRYDFQFENKRGYKTTVEGLSEKFNPEYWNYAKLISGVLRYRMPIDHVIKLVSSLQLKDESINTWKNGVERALKKYIVDGTKANGQKCPVCGQETLVYQEGCLICTNCGASRCG</sequence>
<dbReference type="EMBL" id="JBHLZF010000001">
    <property type="protein sequence ID" value="MFB9896348.1"/>
    <property type="molecule type" value="Genomic_DNA"/>
</dbReference>
<evidence type="ECO:0000256" key="9">
    <source>
        <dbReference type="ARBA" id="ARBA00023285"/>
    </source>
</evidence>
<dbReference type="EC" id="1.17.4.1" evidence="11"/>
<dbReference type="Gene3D" id="3.20.70.20">
    <property type="match status" value="1"/>
</dbReference>
<keyword evidence="3 11" id="KW-0846">Cobalamin</keyword>
<name>A0ABV5ZG42_9BACT</name>
<evidence type="ECO:0000256" key="3">
    <source>
        <dbReference type="ARBA" id="ARBA00022628"/>
    </source>
</evidence>
<feature type="region of interest" description="Disordered" evidence="12">
    <location>
        <begin position="652"/>
        <end position="674"/>
    </location>
</feature>
<comment type="function">
    <text evidence="11">Catalyzes the reduction of ribonucleotides to deoxyribonucleotides. May function to provide a pool of deoxyribonucleotide precursors for DNA repair during oxygen limitation and/or for immediate growth after restoration of oxygen.</text>
</comment>